<gene>
    <name evidence="1" type="ORF">PIB30_031565</name>
</gene>
<dbReference type="EMBL" id="JASCZI010030344">
    <property type="protein sequence ID" value="MED6121584.1"/>
    <property type="molecule type" value="Genomic_DNA"/>
</dbReference>
<sequence>MDKFTILSLSLKIAPVFSDLTGGPVLEAETLVVNRSSLVADQSPSLWSQLRRLPHHTSALLAAAPSSLLARFLIASGRRSPPPLLAAASSPPVAASARHLVASSSSFFNFVVPLFCNPVVAEVCDLKIMLQFLLEDGNSWKLNKFSFFKTWKLMVLSNNNRVITWA</sequence>
<reference evidence="1 2" key="1">
    <citation type="journal article" date="2023" name="Plants (Basel)">
        <title>Bridging the Gap: Combining Genomics and Transcriptomics Approaches to Understand Stylosanthes scabra, an Orphan Legume from the Brazilian Caatinga.</title>
        <authorList>
            <person name="Ferreira-Neto J.R.C."/>
            <person name="da Silva M.D."/>
            <person name="Binneck E."/>
            <person name="de Melo N.F."/>
            <person name="da Silva R.H."/>
            <person name="de Melo A.L.T.M."/>
            <person name="Pandolfi V."/>
            <person name="Bustamante F.O."/>
            <person name="Brasileiro-Vidal A.C."/>
            <person name="Benko-Iseppon A.M."/>
        </authorList>
    </citation>
    <scope>NUCLEOTIDE SEQUENCE [LARGE SCALE GENOMIC DNA]</scope>
    <source>
        <tissue evidence="1">Leaves</tissue>
    </source>
</reference>
<name>A0ABU6RC40_9FABA</name>
<protein>
    <submittedName>
        <fullName evidence="1">Uncharacterized protein</fullName>
    </submittedName>
</protein>
<comment type="caution">
    <text evidence="1">The sequence shown here is derived from an EMBL/GenBank/DDBJ whole genome shotgun (WGS) entry which is preliminary data.</text>
</comment>
<evidence type="ECO:0000313" key="1">
    <source>
        <dbReference type="EMBL" id="MED6121584.1"/>
    </source>
</evidence>
<evidence type="ECO:0000313" key="2">
    <source>
        <dbReference type="Proteomes" id="UP001341840"/>
    </source>
</evidence>
<organism evidence="1 2">
    <name type="scientific">Stylosanthes scabra</name>
    <dbReference type="NCBI Taxonomy" id="79078"/>
    <lineage>
        <taxon>Eukaryota</taxon>
        <taxon>Viridiplantae</taxon>
        <taxon>Streptophyta</taxon>
        <taxon>Embryophyta</taxon>
        <taxon>Tracheophyta</taxon>
        <taxon>Spermatophyta</taxon>
        <taxon>Magnoliopsida</taxon>
        <taxon>eudicotyledons</taxon>
        <taxon>Gunneridae</taxon>
        <taxon>Pentapetalae</taxon>
        <taxon>rosids</taxon>
        <taxon>fabids</taxon>
        <taxon>Fabales</taxon>
        <taxon>Fabaceae</taxon>
        <taxon>Papilionoideae</taxon>
        <taxon>50 kb inversion clade</taxon>
        <taxon>dalbergioids sensu lato</taxon>
        <taxon>Dalbergieae</taxon>
        <taxon>Pterocarpus clade</taxon>
        <taxon>Stylosanthes</taxon>
    </lineage>
</organism>
<keyword evidence="2" id="KW-1185">Reference proteome</keyword>
<accession>A0ABU6RC40</accession>
<proteinExistence type="predicted"/>
<dbReference type="Proteomes" id="UP001341840">
    <property type="component" value="Unassembled WGS sequence"/>
</dbReference>